<reference evidence="2 3" key="1">
    <citation type="submission" date="2014-04" db="EMBL/GenBank/DDBJ databases">
        <authorList>
            <consortium name="DOE Joint Genome Institute"/>
            <person name="Kuo A."/>
            <person name="Kohler A."/>
            <person name="Costa M.D."/>
            <person name="Nagy L.G."/>
            <person name="Floudas D."/>
            <person name="Copeland A."/>
            <person name="Barry K.W."/>
            <person name="Cichocki N."/>
            <person name="Veneault-Fourrey C."/>
            <person name="LaButti K."/>
            <person name="Lindquist E.A."/>
            <person name="Lipzen A."/>
            <person name="Lundell T."/>
            <person name="Morin E."/>
            <person name="Murat C."/>
            <person name="Sun H."/>
            <person name="Tunlid A."/>
            <person name="Henrissat B."/>
            <person name="Grigoriev I.V."/>
            <person name="Hibbett D.S."/>
            <person name="Martin F."/>
            <person name="Nordberg H.P."/>
            <person name="Cantor M.N."/>
            <person name="Hua S.X."/>
        </authorList>
    </citation>
    <scope>NUCLEOTIDE SEQUENCE [LARGE SCALE GENOMIC DNA]</scope>
    <source>
        <strain evidence="2 3">441</strain>
    </source>
</reference>
<feature type="non-terminal residue" evidence="2">
    <location>
        <position position="67"/>
    </location>
</feature>
<evidence type="ECO:0000256" key="1">
    <source>
        <dbReference type="SAM" id="MobiDB-lite"/>
    </source>
</evidence>
<gene>
    <name evidence="2" type="ORF">PISMIDRAFT_676032</name>
</gene>
<feature type="region of interest" description="Disordered" evidence="1">
    <location>
        <begin position="45"/>
        <end position="67"/>
    </location>
</feature>
<organism evidence="2 3">
    <name type="scientific">Pisolithus microcarpus 441</name>
    <dbReference type="NCBI Taxonomy" id="765257"/>
    <lineage>
        <taxon>Eukaryota</taxon>
        <taxon>Fungi</taxon>
        <taxon>Dikarya</taxon>
        <taxon>Basidiomycota</taxon>
        <taxon>Agaricomycotina</taxon>
        <taxon>Agaricomycetes</taxon>
        <taxon>Agaricomycetidae</taxon>
        <taxon>Boletales</taxon>
        <taxon>Sclerodermatineae</taxon>
        <taxon>Pisolithaceae</taxon>
        <taxon>Pisolithus</taxon>
    </lineage>
</organism>
<evidence type="ECO:0000313" key="3">
    <source>
        <dbReference type="Proteomes" id="UP000054018"/>
    </source>
</evidence>
<dbReference type="HOGENOM" id="CLU_2838229_0_0_1"/>
<accession>A0A0C9YNM0</accession>
<name>A0A0C9YNM0_9AGAM</name>
<proteinExistence type="predicted"/>
<dbReference type="AlphaFoldDB" id="A0A0C9YNM0"/>
<sequence>MDYVITTTTTILLALPYDDAQLIHECQEYWMARLRVEFTTGGCREEGVQQQGDSPDRSTPSFGYNSR</sequence>
<keyword evidence="3" id="KW-1185">Reference proteome</keyword>
<feature type="compositionally biased region" description="Polar residues" evidence="1">
    <location>
        <begin position="48"/>
        <end position="67"/>
    </location>
</feature>
<dbReference type="EMBL" id="KN833701">
    <property type="protein sequence ID" value="KIK26620.1"/>
    <property type="molecule type" value="Genomic_DNA"/>
</dbReference>
<evidence type="ECO:0000313" key="2">
    <source>
        <dbReference type="EMBL" id="KIK26620.1"/>
    </source>
</evidence>
<dbReference type="Proteomes" id="UP000054018">
    <property type="component" value="Unassembled WGS sequence"/>
</dbReference>
<protein>
    <submittedName>
        <fullName evidence="2">Uncharacterized protein</fullName>
    </submittedName>
</protein>
<reference evidence="3" key="2">
    <citation type="submission" date="2015-01" db="EMBL/GenBank/DDBJ databases">
        <title>Evolutionary Origins and Diversification of the Mycorrhizal Mutualists.</title>
        <authorList>
            <consortium name="DOE Joint Genome Institute"/>
            <consortium name="Mycorrhizal Genomics Consortium"/>
            <person name="Kohler A."/>
            <person name="Kuo A."/>
            <person name="Nagy L.G."/>
            <person name="Floudas D."/>
            <person name="Copeland A."/>
            <person name="Barry K.W."/>
            <person name="Cichocki N."/>
            <person name="Veneault-Fourrey C."/>
            <person name="LaButti K."/>
            <person name="Lindquist E.A."/>
            <person name="Lipzen A."/>
            <person name="Lundell T."/>
            <person name="Morin E."/>
            <person name="Murat C."/>
            <person name="Riley R."/>
            <person name="Ohm R."/>
            <person name="Sun H."/>
            <person name="Tunlid A."/>
            <person name="Henrissat B."/>
            <person name="Grigoriev I.V."/>
            <person name="Hibbett D.S."/>
            <person name="Martin F."/>
        </authorList>
    </citation>
    <scope>NUCLEOTIDE SEQUENCE [LARGE SCALE GENOMIC DNA]</scope>
    <source>
        <strain evidence="3">441</strain>
    </source>
</reference>